<dbReference type="Proteomes" id="UP000800200">
    <property type="component" value="Unassembled WGS sequence"/>
</dbReference>
<feature type="non-terminal residue" evidence="1">
    <location>
        <position position="101"/>
    </location>
</feature>
<dbReference type="EMBL" id="ML994629">
    <property type="protein sequence ID" value="KAF2186610.1"/>
    <property type="molecule type" value="Genomic_DNA"/>
</dbReference>
<keyword evidence="2" id="KW-1185">Reference proteome</keyword>
<organism evidence="1 2">
    <name type="scientific">Zopfia rhizophila CBS 207.26</name>
    <dbReference type="NCBI Taxonomy" id="1314779"/>
    <lineage>
        <taxon>Eukaryota</taxon>
        <taxon>Fungi</taxon>
        <taxon>Dikarya</taxon>
        <taxon>Ascomycota</taxon>
        <taxon>Pezizomycotina</taxon>
        <taxon>Dothideomycetes</taxon>
        <taxon>Dothideomycetes incertae sedis</taxon>
        <taxon>Zopfiaceae</taxon>
        <taxon>Zopfia</taxon>
    </lineage>
</organism>
<protein>
    <submittedName>
        <fullName evidence="1">Uncharacterized protein</fullName>
    </submittedName>
</protein>
<proteinExistence type="predicted"/>
<accession>A0A6A6E8X4</accession>
<sequence>MSGPPALPASASCYCLHRHIATLKQVLIQYFVGPPSAVITARQRSLILPVYFSKSSGSSLSYSSSTYLLTSSFVVGNLRCILPFNNLQTFSIGFKSGEFAG</sequence>
<evidence type="ECO:0000313" key="1">
    <source>
        <dbReference type="EMBL" id="KAF2186610.1"/>
    </source>
</evidence>
<name>A0A6A6E8X4_9PEZI</name>
<gene>
    <name evidence="1" type="ORF">K469DRAFT_775473</name>
</gene>
<reference evidence="1" key="1">
    <citation type="journal article" date="2020" name="Stud. Mycol.">
        <title>101 Dothideomycetes genomes: a test case for predicting lifestyles and emergence of pathogens.</title>
        <authorList>
            <person name="Haridas S."/>
            <person name="Albert R."/>
            <person name="Binder M."/>
            <person name="Bloem J."/>
            <person name="Labutti K."/>
            <person name="Salamov A."/>
            <person name="Andreopoulos B."/>
            <person name="Baker S."/>
            <person name="Barry K."/>
            <person name="Bills G."/>
            <person name="Bluhm B."/>
            <person name="Cannon C."/>
            <person name="Castanera R."/>
            <person name="Culley D."/>
            <person name="Daum C."/>
            <person name="Ezra D."/>
            <person name="Gonzalez J."/>
            <person name="Henrissat B."/>
            <person name="Kuo A."/>
            <person name="Liang C."/>
            <person name="Lipzen A."/>
            <person name="Lutzoni F."/>
            <person name="Magnuson J."/>
            <person name="Mondo S."/>
            <person name="Nolan M."/>
            <person name="Ohm R."/>
            <person name="Pangilinan J."/>
            <person name="Park H.-J."/>
            <person name="Ramirez L."/>
            <person name="Alfaro M."/>
            <person name="Sun H."/>
            <person name="Tritt A."/>
            <person name="Yoshinaga Y."/>
            <person name="Zwiers L.-H."/>
            <person name="Turgeon B."/>
            <person name="Goodwin S."/>
            <person name="Spatafora J."/>
            <person name="Crous P."/>
            <person name="Grigoriev I."/>
        </authorList>
    </citation>
    <scope>NUCLEOTIDE SEQUENCE</scope>
    <source>
        <strain evidence="1">CBS 207.26</strain>
    </source>
</reference>
<evidence type="ECO:0000313" key="2">
    <source>
        <dbReference type="Proteomes" id="UP000800200"/>
    </source>
</evidence>
<dbReference type="AlphaFoldDB" id="A0A6A6E8X4"/>